<keyword evidence="3" id="KW-1185">Reference proteome</keyword>
<accession>A0A0C4YMW7</accession>
<dbReference type="PANTHER" id="PTHR43436:SF1">
    <property type="entry name" value="TRANSCRIPTIONAL REGULATORY PROTEIN"/>
    <property type="match status" value="1"/>
</dbReference>
<dbReference type="STRING" id="68895.RR42_s1816"/>
<feature type="domain" description="HTH araC/xylS-type" evidence="1">
    <location>
        <begin position="169"/>
        <end position="266"/>
    </location>
</feature>
<reference evidence="2 3" key="1">
    <citation type="journal article" date="2015" name="Genome Announc.">
        <title>Complete Genome Sequence of Cupriavidus basilensis 4G11, Isolated from the Oak Ridge Field Research Center Site.</title>
        <authorList>
            <person name="Ray J."/>
            <person name="Waters R.J."/>
            <person name="Skerker J.M."/>
            <person name="Kuehl J.V."/>
            <person name="Price M.N."/>
            <person name="Huang J."/>
            <person name="Chakraborty R."/>
            <person name="Arkin A.P."/>
            <person name="Deutschbauer A."/>
        </authorList>
    </citation>
    <scope>NUCLEOTIDE SEQUENCE [LARGE SCALE GENOMIC DNA]</scope>
    <source>
        <strain evidence="2">4G11</strain>
    </source>
</reference>
<dbReference type="KEGG" id="cbw:RR42_s1816"/>
<dbReference type="AlphaFoldDB" id="A0A0C4YMW7"/>
<dbReference type="PROSITE" id="PS01124">
    <property type="entry name" value="HTH_ARAC_FAMILY_2"/>
    <property type="match status" value="1"/>
</dbReference>
<dbReference type="GO" id="GO:0043565">
    <property type="term" value="F:sequence-specific DNA binding"/>
    <property type="evidence" value="ECO:0007669"/>
    <property type="project" value="InterPro"/>
</dbReference>
<sequence>MQMQAPGIACPPATTVAPGARNGAGRVMWLTPDRLFYAGLLGSPSVRTMGGLLIYVALRAPIRIRFDDGPWASTELAVVPAYMPHSVACDDRMICDLALEAESIDLARLPPVIRERAGPVDDPAFVRHVRQAHAYLSERGRELELQADSFDQIFFGHALAPRKLDPRIEAAVQRIRNAPSATATAESCAASAHLSFSRFLHLFKEDVGTPFRSFRTWKRARSLLHYVTQDSNLAHVALDAGYPDSTHFSHSIRQAFGLKPSDIFAGSRKLALIGERAEVGSGMPG</sequence>
<dbReference type="PANTHER" id="PTHR43436">
    <property type="entry name" value="ARAC-FAMILY TRANSCRIPTIONAL REGULATOR"/>
    <property type="match status" value="1"/>
</dbReference>
<dbReference type="RefSeq" id="WP_236702072.1">
    <property type="nucleotide sequence ID" value="NZ_CP010537.1"/>
</dbReference>
<evidence type="ECO:0000259" key="1">
    <source>
        <dbReference type="PROSITE" id="PS01124"/>
    </source>
</evidence>
<dbReference type="GO" id="GO:0003700">
    <property type="term" value="F:DNA-binding transcription factor activity"/>
    <property type="evidence" value="ECO:0007669"/>
    <property type="project" value="InterPro"/>
</dbReference>
<evidence type="ECO:0000313" key="3">
    <source>
        <dbReference type="Proteomes" id="UP000031843"/>
    </source>
</evidence>
<dbReference type="EMBL" id="CP010537">
    <property type="protein sequence ID" value="AJG23404.1"/>
    <property type="molecule type" value="Genomic_DNA"/>
</dbReference>
<protein>
    <submittedName>
        <fullName evidence="2">Putative transcriptional regulator, LumQ-like</fullName>
    </submittedName>
</protein>
<gene>
    <name evidence="2" type="ORF">RR42_s1816</name>
</gene>
<proteinExistence type="predicted"/>
<dbReference type="Gene3D" id="1.10.10.60">
    <property type="entry name" value="Homeodomain-like"/>
    <property type="match status" value="1"/>
</dbReference>
<evidence type="ECO:0000313" key="2">
    <source>
        <dbReference type="EMBL" id="AJG23404.1"/>
    </source>
</evidence>
<dbReference type="SMART" id="SM00342">
    <property type="entry name" value="HTH_ARAC"/>
    <property type="match status" value="1"/>
</dbReference>
<name>A0A0C4YMW7_9BURK</name>
<dbReference type="InterPro" id="IPR018060">
    <property type="entry name" value="HTH_AraC"/>
</dbReference>
<organism evidence="2 3">
    <name type="scientific">Cupriavidus basilensis</name>
    <dbReference type="NCBI Taxonomy" id="68895"/>
    <lineage>
        <taxon>Bacteria</taxon>
        <taxon>Pseudomonadati</taxon>
        <taxon>Pseudomonadota</taxon>
        <taxon>Betaproteobacteria</taxon>
        <taxon>Burkholderiales</taxon>
        <taxon>Burkholderiaceae</taxon>
        <taxon>Cupriavidus</taxon>
    </lineage>
</organism>
<dbReference type="Proteomes" id="UP000031843">
    <property type="component" value="Chromosome secondary"/>
</dbReference>
<dbReference type="Pfam" id="PF12833">
    <property type="entry name" value="HTH_18"/>
    <property type="match status" value="1"/>
</dbReference>